<gene>
    <name evidence="2" type="ORF">DNX69_24705</name>
</gene>
<keyword evidence="1" id="KW-0472">Membrane</keyword>
<feature type="transmembrane region" description="Helical" evidence="1">
    <location>
        <begin position="160"/>
        <end position="179"/>
    </location>
</feature>
<feature type="transmembrane region" description="Helical" evidence="1">
    <location>
        <begin position="133"/>
        <end position="154"/>
    </location>
</feature>
<accession>A0A323U933</accession>
<dbReference type="RefSeq" id="WP_110788652.1">
    <property type="nucleotide sequence ID" value="NZ_QKQS01000038.1"/>
</dbReference>
<reference evidence="2 3" key="1">
    <citation type="submission" date="2018-06" db="EMBL/GenBank/DDBJ databases">
        <title>Draft Whole-Genome Sequence of the purple photosynthetic bacterium Rhodospeudomonas palustris XCP.</title>
        <authorList>
            <person name="Rayyan A."/>
            <person name="Meyer T.E."/>
            <person name="Kyndt J.A."/>
        </authorList>
    </citation>
    <scope>NUCLEOTIDE SEQUENCE [LARGE SCALE GENOMIC DNA]</scope>
    <source>
        <strain evidence="2 3">XCP</strain>
    </source>
</reference>
<evidence type="ECO:0000313" key="3">
    <source>
        <dbReference type="Proteomes" id="UP000248134"/>
    </source>
</evidence>
<dbReference type="Proteomes" id="UP000248134">
    <property type="component" value="Unassembled WGS sequence"/>
</dbReference>
<name>A0A323U933_RHOPL</name>
<keyword evidence="1" id="KW-0812">Transmembrane</keyword>
<keyword evidence="1" id="KW-1133">Transmembrane helix</keyword>
<dbReference type="OrthoDB" id="8159109at2"/>
<proteinExistence type="predicted"/>
<dbReference type="AlphaFoldDB" id="A0A323U933"/>
<protein>
    <submittedName>
        <fullName evidence="2">Uncharacterized protein</fullName>
    </submittedName>
</protein>
<evidence type="ECO:0000313" key="2">
    <source>
        <dbReference type="EMBL" id="PZA09305.1"/>
    </source>
</evidence>
<organism evidence="2 3">
    <name type="scientific">Rhodopseudomonas palustris</name>
    <dbReference type="NCBI Taxonomy" id="1076"/>
    <lineage>
        <taxon>Bacteria</taxon>
        <taxon>Pseudomonadati</taxon>
        <taxon>Pseudomonadota</taxon>
        <taxon>Alphaproteobacteria</taxon>
        <taxon>Hyphomicrobiales</taxon>
        <taxon>Nitrobacteraceae</taxon>
        <taxon>Rhodopseudomonas</taxon>
    </lineage>
</organism>
<dbReference type="EMBL" id="QKQS01000038">
    <property type="protein sequence ID" value="PZA09305.1"/>
    <property type="molecule type" value="Genomic_DNA"/>
</dbReference>
<sequence>MASRSDPEEQGDAGAAYAYKASLIGAAQQFELGEAGLIWRIGPKAGLWPYATIAKVRLSYRPVSMQSRRYRADIEDVSGGRLRILSTTWQTVALMAPQDQAYREFMLELHRRMRAAGSRAELIGGLPPMVHTAALVLIALVAAALTGLLARAVAVGSWSGALFLAGFALLFGWQIGGFIRRNRPRRYTFDDVPKDLLP</sequence>
<comment type="caution">
    <text evidence="2">The sequence shown here is derived from an EMBL/GenBank/DDBJ whole genome shotgun (WGS) entry which is preliminary data.</text>
</comment>
<evidence type="ECO:0000256" key="1">
    <source>
        <dbReference type="SAM" id="Phobius"/>
    </source>
</evidence>